<name>A0A914X830_9BILA</name>
<organism evidence="2 3">
    <name type="scientific">Plectus sambesii</name>
    <dbReference type="NCBI Taxonomy" id="2011161"/>
    <lineage>
        <taxon>Eukaryota</taxon>
        <taxon>Metazoa</taxon>
        <taxon>Ecdysozoa</taxon>
        <taxon>Nematoda</taxon>
        <taxon>Chromadorea</taxon>
        <taxon>Plectida</taxon>
        <taxon>Plectina</taxon>
        <taxon>Plectoidea</taxon>
        <taxon>Plectidae</taxon>
        <taxon>Plectus</taxon>
    </lineage>
</organism>
<dbReference type="WBParaSite" id="PSAMB.scaffold7151size8137.g29689.t1">
    <property type="protein sequence ID" value="PSAMB.scaffold7151size8137.g29689.t1"/>
    <property type="gene ID" value="PSAMB.scaffold7151size8137.g29689"/>
</dbReference>
<evidence type="ECO:0000313" key="3">
    <source>
        <dbReference type="WBParaSite" id="PSAMB.scaffold7151size8137.g29689.t1"/>
    </source>
</evidence>
<protein>
    <submittedName>
        <fullName evidence="3">Uncharacterized protein</fullName>
    </submittedName>
</protein>
<evidence type="ECO:0000313" key="2">
    <source>
        <dbReference type="Proteomes" id="UP000887566"/>
    </source>
</evidence>
<feature type="region of interest" description="Disordered" evidence="1">
    <location>
        <begin position="56"/>
        <end position="112"/>
    </location>
</feature>
<accession>A0A914X830</accession>
<evidence type="ECO:0000256" key="1">
    <source>
        <dbReference type="SAM" id="MobiDB-lite"/>
    </source>
</evidence>
<dbReference type="Proteomes" id="UP000887566">
    <property type="component" value="Unplaced"/>
</dbReference>
<reference evidence="3" key="1">
    <citation type="submission" date="2022-11" db="UniProtKB">
        <authorList>
            <consortium name="WormBaseParasite"/>
        </authorList>
    </citation>
    <scope>IDENTIFICATION</scope>
</reference>
<keyword evidence="2" id="KW-1185">Reference proteome</keyword>
<sequence length="172" mass="19560">MAKQFETKFTSPYFIDRVTQANTCYLMRNNTTALKKPVSAASLKLFIEKPHVKQKTIYEGDEDGDSSNSSDSEDRKPQRKKSPFIPNSQNLQFSPNPKSPKKQKSSSNDSDDSIQLISLCRSQIEQIDWNSRFKPLTKAIMTVQCQTLNVGKITCPKFGAPRMFNRKIFSTP</sequence>
<proteinExistence type="predicted"/>
<dbReference type="AlphaFoldDB" id="A0A914X830"/>